<name>A0A1S3JL80_LINAN</name>
<evidence type="ECO:0000313" key="1">
    <source>
        <dbReference type="Proteomes" id="UP000085678"/>
    </source>
</evidence>
<reference evidence="2" key="1">
    <citation type="submission" date="2025-08" db="UniProtKB">
        <authorList>
            <consortium name="RefSeq"/>
        </authorList>
    </citation>
    <scope>IDENTIFICATION</scope>
    <source>
        <tissue evidence="2">Gonads</tissue>
    </source>
</reference>
<dbReference type="RefSeq" id="XP_013411165.1">
    <property type="nucleotide sequence ID" value="XM_013555711.1"/>
</dbReference>
<keyword evidence="1" id="KW-1185">Reference proteome</keyword>
<accession>A0A1S3JL80</accession>
<protein>
    <submittedName>
        <fullName evidence="2">Uncharacterized protein LOC106174250 isoform X1</fullName>
    </submittedName>
</protein>
<proteinExistence type="predicted"/>
<dbReference type="Proteomes" id="UP000085678">
    <property type="component" value="Unplaced"/>
</dbReference>
<sequence length="306" mass="35075">MRVVTAKGVISQIGNNDLPILKAEEIENVVKVSTKRKIQALESKWNEVQSSLNCAALLNTPDMKKQCHQRLSVLATPNLCCRKVSSTQKLANNHILECDSFMKQFTPLMNLSFSQPNTPHQMPDYFSSDCKCRSIFDPAEEVLFLSNSRKAWDNSQVPDILEMIDDESKSVQMVEQHIKKETEIEVTDDNVTDVILDLSVSLCSNENQEIMFERFKPIKRSQGKHCKVLTASDERAINKHNERKRRERFKQNHNPQPRRQCLMQRVPRAVACQNLLPLGATCPSMKLQGREMKLKKPVVLLQRLSM</sequence>
<dbReference type="InParanoid" id="A0A1S3JL80"/>
<organism evidence="1 2">
    <name type="scientific">Lingula anatina</name>
    <name type="common">Brachiopod</name>
    <name type="synonym">Lingula unguis</name>
    <dbReference type="NCBI Taxonomy" id="7574"/>
    <lineage>
        <taxon>Eukaryota</taxon>
        <taxon>Metazoa</taxon>
        <taxon>Spiralia</taxon>
        <taxon>Lophotrochozoa</taxon>
        <taxon>Brachiopoda</taxon>
        <taxon>Linguliformea</taxon>
        <taxon>Lingulata</taxon>
        <taxon>Lingulida</taxon>
        <taxon>Linguloidea</taxon>
        <taxon>Lingulidae</taxon>
        <taxon>Lingula</taxon>
    </lineage>
</organism>
<gene>
    <name evidence="2" type="primary">LOC106174250</name>
</gene>
<dbReference type="GeneID" id="106174250"/>
<dbReference type="AlphaFoldDB" id="A0A1S3JL80"/>
<evidence type="ECO:0000313" key="2">
    <source>
        <dbReference type="RefSeq" id="XP_013411165.1"/>
    </source>
</evidence>
<dbReference type="KEGG" id="lak:106174250"/>